<feature type="compositionally biased region" description="Basic and acidic residues" evidence="1">
    <location>
        <begin position="30"/>
        <end position="50"/>
    </location>
</feature>
<evidence type="ECO:0000256" key="1">
    <source>
        <dbReference type="SAM" id="MobiDB-lite"/>
    </source>
</evidence>
<reference evidence="3" key="1">
    <citation type="submission" date="2020-10" db="EMBL/GenBank/DDBJ databases">
        <authorList>
            <person name="Gilroy R."/>
        </authorList>
    </citation>
    <scope>NUCLEOTIDE SEQUENCE</scope>
    <source>
        <strain evidence="3">ChiSxjej1B13-7041</strain>
    </source>
</reference>
<reference evidence="3" key="2">
    <citation type="journal article" date="2021" name="PeerJ">
        <title>Extensive microbial diversity within the chicken gut microbiome revealed by metagenomics and culture.</title>
        <authorList>
            <person name="Gilroy R."/>
            <person name="Ravi A."/>
            <person name="Getino M."/>
            <person name="Pursley I."/>
            <person name="Horton D.L."/>
            <person name="Alikhan N.F."/>
            <person name="Baker D."/>
            <person name="Gharbi K."/>
            <person name="Hall N."/>
            <person name="Watson M."/>
            <person name="Adriaenssens E.M."/>
            <person name="Foster-Nyarko E."/>
            <person name="Jarju S."/>
            <person name="Secka A."/>
            <person name="Antonio M."/>
            <person name="Oren A."/>
            <person name="Chaudhuri R.R."/>
            <person name="La Ragione R."/>
            <person name="Hildebrand F."/>
            <person name="Pallen M.J."/>
        </authorList>
    </citation>
    <scope>NUCLEOTIDE SEQUENCE</scope>
    <source>
        <strain evidence="3">ChiSxjej1B13-7041</strain>
    </source>
</reference>
<sequence length="300" mass="33845">MGLFDRFKKKNQEETPVTEEKNQEQGATAEEQKEAALDPQEKLEAAQESGRDQVEELVKAFEETKKVQEGIKLLQALMRNVVSVPVTMSMTLDALDSLNAGKDFNLDRAMEVKPDVMTVNGKERALPLFTSRDKIPMDYLQKKQLSVSEMPFRQMCQLFLEQKDKYDSIAINPQSTNMRVPREVVESLLGLRKPNPQQNKLQIGILPQVPEKLEAAVKQLGSAHAEISRIFLQILIKEQVKSFLLVVDGDMEELRKSLKGLAEEFKQASQGTVVSVATYAGQLRKVLEDNKVQPVYVKEG</sequence>
<dbReference type="EMBL" id="DVHU01000061">
    <property type="protein sequence ID" value="HIR93176.1"/>
    <property type="molecule type" value="Genomic_DNA"/>
</dbReference>
<dbReference type="AlphaFoldDB" id="A0A9D1JG56"/>
<organism evidence="3 4">
    <name type="scientific">Candidatus Egerieimonas intestinavium</name>
    <dbReference type="NCBI Taxonomy" id="2840777"/>
    <lineage>
        <taxon>Bacteria</taxon>
        <taxon>Bacillati</taxon>
        <taxon>Bacillota</taxon>
        <taxon>Clostridia</taxon>
        <taxon>Lachnospirales</taxon>
        <taxon>Lachnospiraceae</taxon>
        <taxon>Lachnospiraceae incertae sedis</taxon>
        <taxon>Candidatus Egerieimonas</taxon>
    </lineage>
</organism>
<evidence type="ECO:0000259" key="2">
    <source>
        <dbReference type="Pfam" id="PF07179"/>
    </source>
</evidence>
<feature type="compositionally biased region" description="Basic and acidic residues" evidence="1">
    <location>
        <begin position="10"/>
        <end position="23"/>
    </location>
</feature>
<proteinExistence type="predicted"/>
<accession>A0A9D1JG56</accession>
<gene>
    <name evidence="3" type="ORF">IAB98_07150</name>
</gene>
<evidence type="ECO:0000313" key="4">
    <source>
        <dbReference type="Proteomes" id="UP000886841"/>
    </source>
</evidence>
<feature type="domain" description="SseB protein N-terminal" evidence="2">
    <location>
        <begin position="55"/>
        <end position="186"/>
    </location>
</feature>
<dbReference type="Pfam" id="PF07179">
    <property type="entry name" value="SseB"/>
    <property type="match status" value="1"/>
</dbReference>
<evidence type="ECO:0000313" key="3">
    <source>
        <dbReference type="EMBL" id="HIR93176.1"/>
    </source>
</evidence>
<dbReference type="InterPro" id="IPR009839">
    <property type="entry name" value="SseB_N"/>
</dbReference>
<name>A0A9D1JG56_9FIRM</name>
<comment type="caution">
    <text evidence="3">The sequence shown here is derived from an EMBL/GenBank/DDBJ whole genome shotgun (WGS) entry which is preliminary data.</text>
</comment>
<feature type="region of interest" description="Disordered" evidence="1">
    <location>
        <begin position="1"/>
        <end position="50"/>
    </location>
</feature>
<dbReference type="Proteomes" id="UP000886841">
    <property type="component" value="Unassembled WGS sequence"/>
</dbReference>
<protein>
    <submittedName>
        <fullName evidence="3">Enhanced serine sensitivity protein SseB C-terminal domain-containing protein</fullName>
    </submittedName>
</protein>